<dbReference type="GO" id="GO:0008234">
    <property type="term" value="F:cysteine-type peptidase activity"/>
    <property type="evidence" value="ECO:0007669"/>
    <property type="project" value="InterPro"/>
</dbReference>
<proteinExistence type="inferred from homology"/>
<comment type="similarity">
    <text evidence="1">Belongs to the peptidase C48 family.</text>
</comment>
<dbReference type="EMBL" id="CM010719">
    <property type="protein sequence ID" value="RZC60272.1"/>
    <property type="molecule type" value="Genomic_DNA"/>
</dbReference>
<evidence type="ECO:0000259" key="4">
    <source>
        <dbReference type="Pfam" id="PF02902"/>
    </source>
</evidence>
<feature type="domain" description="Ubiquitin-like protease family profile" evidence="4">
    <location>
        <begin position="383"/>
        <end position="426"/>
    </location>
</feature>
<dbReference type="GO" id="GO:0006508">
    <property type="term" value="P:proteolysis"/>
    <property type="evidence" value="ECO:0007669"/>
    <property type="project" value="UniProtKB-KW"/>
</dbReference>
<dbReference type="InterPro" id="IPR038765">
    <property type="entry name" value="Papain-like_cys_pep_sf"/>
</dbReference>
<keyword evidence="6" id="KW-1185">Reference proteome</keyword>
<protein>
    <recommendedName>
        <fullName evidence="4">Ubiquitin-like protease family profile domain-containing protein</fullName>
    </recommendedName>
</protein>
<dbReference type="Gramene" id="RZC60272">
    <property type="protein sequence ID" value="RZC60272"/>
    <property type="gene ID" value="C5167_022035"/>
</dbReference>
<keyword evidence="3" id="KW-0378">Hydrolase</keyword>
<dbReference type="SUPFAM" id="SSF54001">
    <property type="entry name" value="Cysteine proteinases"/>
    <property type="match status" value="1"/>
</dbReference>
<gene>
    <name evidence="5" type="ORF">C5167_022035</name>
</gene>
<name>A0A4Y7JJT0_PAPSO</name>
<evidence type="ECO:0000256" key="3">
    <source>
        <dbReference type="ARBA" id="ARBA00022801"/>
    </source>
</evidence>
<evidence type="ECO:0000256" key="2">
    <source>
        <dbReference type="ARBA" id="ARBA00022670"/>
    </source>
</evidence>
<evidence type="ECO:0000256" key="1">
    <source>
        <dbReference type="ARBA" id="ARBA00005234"/>
    </source>
</evidence>
<dbReference type="PANTHER" id="PTHR48449">
    <property type="entry name" value="DUF1985 DOMAIN-CONTAINING PROTEIN"/>
    <property type="match status" value="1"/>
</dbReference>
<dbReference type="InterPro" id="IPR003653">
    <property type="entry name" value="Peptidase_C48_C"/>
</dbReference>
<dbReference type="Pfam" id="PF02902">
    <property type="entry name" value="Peptidase_C48"/>
    <property type="match status" value="1"/>
</dbReference>
<dbReference type="AlphaFoldDB" id="A0A4Y7JJT0"/>
<dbReference type="PANTHER" id="PTHR48449:SF1">
    <property type="entry name" value="DUF1985 DOMAIN-CONTAINING PROTEIN"/>
    <property type="match status" value="1"/>
</dbReference>
<dbReference type="Proteomes" id="UP000316621">
    <property type="component" value="Chromosome 5"/>
</dbReference>
<accession>A0A4Y7JJT0</accession>
<organism evidence="5 6">
    <name type="scientific">Papaver somniferum</name>
    <name type="common">Opium poppy</name>
    <dbReference type="NCBI Taxonomy" id="3469"/>
    <lineage>
        <taxon>Eukaryota</taxon>
        <taxon>Viridiplantae</taxon>
        <taxon>Streptophyta</taxon>
        <taxon>Embryophyta</taxon>
        <taxon>Tracheophyta</taxon>
        <taxon>Spermatophyta</taxon>
        <taxon>Magnoliopsida</taxon>
        <taxon>Ranunculales</taxon>
        <taxon>Papaveraceae</taxon>
        <taxon>Papaveroideae</taxon>
        <taxon>Papaver</taxon>
    </lineage>
</organism>
<dbReference type="Gene3D" id="3.40.395.10">
    <property type="entry name" value="Adenoviral Proteinase, Chain A"/>
    <property type="match status" value="1"/>
</dbReference>
<reference evidence="5 6" key="1">
    <citation type="journal article" date="2018" name="Science">
        <title>The opium poppy genome and morphinan production.</title>
        <authorList>
            <person name="Guo L."/>
            <person name="Winzer T."/>
            <person name="Yang X."/>
            <person name="Li Y."/>
            <person name="Ning Z."/>
            <person name="He Z."/>
            <person name="Teodor R."/>
            <person name="Lu Y."/>
            <person name="Bowser T.A."/>
            <person name="Graham I.A."/>
            <person name="Ye K."/>
        </authorList>
    </citation>
    <scope>NUCLEOTIDE SEQUENCE [LARGE SCALE GENOMIC DNA]</scope>
    <source>
        <strain evidence="6">cv. HN1</strain>
        <tissue evidence="5">Leaves</tissue>
    </source>
</reference>
<sequence length="492" mass="55735">MSATTAGGAADTDIQYDVRSKESLETAAASGTEPLGRLSDKACAVFASTAVGHFLDMPDTKNSGAILHYLLSREIHRDAIKGVYLHLVDNLDTFNKFPWGHVSLKRTIRHFRSDLMVKDGKKTKKASVVEKDKGPKKSGGLGFPQYSYRLFGLSHALTAWALASIPAIRGLCGRVVLKHTIGRCPTVMERVFCTKTLTYNKLVSLREWLIVDCDEYKMYNCDYLRLLGVVDDKEVLEDALEPSDFSKKSSRVCESSWSGMAKEVTLEGKCGQKEIKKANDPRPKNSPEEESKEAGDIEWYEYVKLLGGTLQPRSHWLSESIVNCVLHSMRKYPGFTKKTRWTTVGSYFARCARNRKSNYKTNERECIYYTRLQVMGEYGMDGKPWSYLDVVYAPVLVNGSHWVAIEILLRKRNIRIYNSLYDHHNRKRSTRTTGNPSEVTAICDVLSTTLEDGEWNCNYVDFDQAVPKQSSRIILRELGGRVDLEDTRPLNF</sequence>
<evidence type="ECO:0000313" key="6">
    <source>
        <dbReference type="Proteomes" id="UP000316621"/>
    </source>
</evidence>
<evidence type="ECO:0000313" key="5">
    <source>
        <dbReference type="EMBL" id="RZC60272.1"/>
    </source>
</evidence>
<keyword evidence="2" id="KW-0645">Protease</keyword>